<proteinExistence type="predicted"/>
<reference evidence="2" key="1">
    <citation type="submission" date="2018-10" db="EMBL/GenBank/DDBJ databases">
        <title>Effector identification in a new, highly contiguous assembly of the strawberry crown rot pathogen Phytophthora cactorum.</title>
        <authorList>
            <person name="Armitage A.D."/>
            <person name="Nellist C.F."/>
            <person name="Bates H."/>
            <person name="Vickerstaff R.J."/>
            <person name="Harrison R.J."/>
        </authorList>
    </citation>
    <scope>NUCLEOTIDE SEQUENCE</scope>
    <source>
        <strain evidence="2">4040</strain>
    </source>
</reference>
<evidence type="ECO:0000313" key="3">
    <source>
        <dbReference type="Proteomes" id="UP000736787"/>
    </source>
</evidence>
<evidence type="ECO:0000313" key="2">
    <source>
        <dbReference type="EMBL" id="KAG2889654.1"/>
    </source>
</evidence>
<dbReference type="VEuPathDB" id="FungiDB:PC110_g11864"/>
<evidence type="ECO:0000256" key="1">
    <source>
        <dbReference type="SAM" id="MobiDB-lite"/>
    </source>
</evidence>
<comment type="caution">
    <text evidence="2">The sequence shown here is derived from an EMBL/GenBank/DDBJ whole genome shotgun (WGS) entry which is preliminary data.</text>
</comment>
<feature type="compositionally biased region" description="Acidic residues" evidence="1">
    <location>
        <begin position="1"/>
        <end position="11"/>
    </location>
</feature>
<sequence length="338" mass="38010">MENLEEEANDDDITKPGNANATAVMGDKDATTDAVLQRSFATYYECIVRRSTGAPRQQRDYGQRTYKLQKIKTRITYSKDRHILAPFSWKRVVESKAPALLFLGACSAVAGVRGLARIPDDPQHLLDALDTTSILRLVEEGALENRKQADFARQTSTQWSCRATTLSSVSRPVKPTSTSLSNGFKREIGSRPFTSITVVWSRTCFQSFNRMLRTTGSGVLIQRPGDVVCLNNLVFHSVLLVYKPSIAEQDKWGGLFGDVVVCEADRVESFRYATKVASGPKRGSRKAWESLLSAYCVMEGRDYDNFEKEKKRFYEKLQLPEKSAIARTRANAKKDKKR</sequence>
<dbReference type="EMBL" id="RCMK01001703">
    <property type="protein sequence ID" value="KAG2889654.1"/>
    <property type="molecule type" value="Genomic_DNA"/>
</dbReference>
<protein>
    <submittedName>
        <fullName evidence="2">Uncharacterized protein</fullName>
    </submittedName>
</protein>
<gene>
    <name evidence="2" type="ORF">PC117_g24638</name>
</gene>
<dbReference type="Proteomes" id="UP000736787">
    <property type="component" value="Unassembled WGS sequence"/>
</dbReference>
<feature type="region of interest" description="Disordered" evidence="1">
    <location>
        <begin position="1"/>
        <end position="25"/>
    </location>
</feature>
<organism evidence="2 3">
    <name type="scientific">Phytophthora cactorum</name>
    <dbReference type="NCBI Taxonomy" id="29920"/>
    <lineage>
        <taxon>Eukaryota</taxon>
        <taxon>Sar</taxon>
        <taxon>Stramenopiles</taxon>
        <taxon>Oomycota</taxon>
        <taxon>Peronosporomycetes</taxon>
        <taxon>Peronosporales</taxon>
        <taxon>Peronosporaceae</taxon>
        <taxon>Phytophthora</taxon>
    </lineage>
</organism>
<accession>A0A8T1AY29</accession>
<dbReference type="AlphaFoldDB" id="A0A8T1AY29"/>
<name>A0A8T1AY29_9STRA</name>